<organism evidence="1 2">
    <name type="scientific">Corchorus capsularis</name>
    <name type="common">Jute</name>
    <dbReference type="NCBI Taxonomy" id="210143"/>
    <lineage>
        <taxon>Eukaryota</taxon>
        <taxon>Viridiplantae</taxon>
        <taxon>Streptophyta</taxon>
        <taxon>Embryophyta</taxon>
        <taxon>Tracheophyta</taxon>
        <taxon>Spermatophyta</taxon>
        <taxon>Magnoliopsida</taxon>
        <taxon>eudicotyledons</taxon>
        <taxon>Gunneridae</taxon>
        <taxon>Pentapetalae</taxon>
        <taxon>rosids</taxon>
        <taxon>malvids</taxon>
        <taxon>Malvales</taxon>
        <taxon>Malvaceae</taxon>
        <taxon>Grewioideae</taxon>
        <taxon>Apeibeae</taxon>
        <taxon>Corchorus</taxon>
    </lineage>
</organism>
<evidence type="ECO:0000313" key="2">
    <source>
        <dbReference type="Proteomes" id="UP000188268"/>
    </source>
</evidence>
<protein>
    <submittedName>
        <fullName evidence="1">Uncharacterized protein</fullName>
    </submittedName>
</protein>
<keyword evidence="2" id="KW-1185">Reference proteome</keyword>
<reference evidence="1 2" key="1">
    <citation type="submission" date="2013-09" db="EMBL/GenBank/DDBJ databases">
        <title>Corchorus capsularis genome sequencing.</title>
        <authorList>
            <person name="Alam M."/>
            <person name="Haque M.S."/>
            <person name="Islam M.S."/>
            <person name="Emdad E.M."/>
            <person name="Islam M.M."/>
            <person name="Ahmed B."/>
            <person name="Halim A."/>
            <person name="Hossen Q.M.M."/>
            <person name="Hossain M.Z."/>
            <person name="Ahmed R."/>
            <person name="Khan M.M."/>
            <person name="Islam R."/>
            <person name="Rashid M.M."/>
            <person name="Khan S.A."/>
            <person name="Rahman M.S."/>
            <person name="Alam M."/>
        </authorList>
    </citation>
    <scope>NUCLEOTIDE SEQUENCE [LARGE SCALE GENOMIC DNA]</scope>
    <source>
        <strain evidence="2">cv. CVL-1</strain>
        <tissue evidence="1">Whole seedling</tissue>
    </source>
</reference>
<dbReference type="Gramene" id="OMO56048">
    <property type="protein sequence ID" value="OMO56048"/>
    <property type="gene ID" value="CCACVL1_26796"/>
</dbReference>
<proteinExistence type="predicted"/>
<dbReference type="AlphaFoldDB" id="A0A1R3GD66"/>
<dbReference type="EMBL" id="AWWV01014537">
    <property type="protein sequence ID" value="OMO56048.1"/>
    <property type="molecule type" value="Genomic_DNA"/>
</dbReference>
<gene>
    <name evidence="1" type="ORF">CCACVL1_26796</name>
</gene>
<sequence length="36" mass="4288">MEILDDIREIIGAPRCFYRDQIRKIKDKIAHERSAS</sequence>
<dbReference type="Proteomes" id="UP000188268">
    <property type="component" value="Unassembled WGS sequence"/>
</dbReference>
<name>A0A1R3GD66_COCAP</name>
<evidence type="ECO:0000313" key="1">
    <source>
        <dbReference type="EMBL" id="OMO56048.1"/>
    </source>
</evidence>
<comment type="caution">
    <text evidence="1">The sequence shown here is derived from an EMBL/GenBank/DDBJ whole genome shotgun (WGS) entry which is preliminary data.</text>
</comment>
<accession>A0A1R3GD66</accession>